<dbReference type="EC" id="2.7.1.12" evidence="3 10"/>
<comment type="caution">
    <text evidence="11">The sequence shown here is derived from an EMBL/GenBank/DDBJ whole genome shotgun (WGS) entry which is preliminary data.</text>
</comment>
<sequence length="170" mass="18214">MANQVPVLLVCGVSGSGKTTIGTLLAKRLDWVYAEADAFHPPANVAKMASGLPLTDADREPWLRAIGAFIDEATAEEHPAVVTCSALKRAYRDELRTGRPNVRFVFLDAPADLVGARLARRAGHFFPADLLASQYRDLEAPDPDEHVLDVPITADSTPDDVVADILAALG</sequence>
<dbReference type="InterPro" id="IPR027417">
    <property type="entry name" value="P-loop_NTPase"/>
</dbReference>
<dbReference type="Pfam" id="PF13671">
    <property type="entry name" value="AAA_33"/>
    <property type="match status" value="1"/>
</dbReference>
<keyword evidence="6 10" id="KW-0418">Kinase</keyword>
<organism evidence="11 12">
    <name type="scientific">Actinospica acidithermotolerans</name>
    <dbReference type="NCBI Taxonomy" id="2828514"/>
    <lineage>
        <taxon>Bacteria</taxon>
        <taxon>Bacillati</taxon>
        <taxon>Actinomycetota</taxon>
        <taxon>Actinomycetes</taxon>
        <taxon>Catenulisporales</taxon>
        <taxon>Actinospicaceae</taxon>
        <taxon>Actinospica</taxon>
    </lineage>
</organism>
<dbReference type="SUPFAM" id="SSF52540">
    <property type="entry name" value="P-loop containing nucleoside triphosphate hydrolases"/>
    <property type="match status" value="1"/>
</dbReference>
<dbReference type="Proteomes" id="UP000676325">
    <property type="component" value="Unassembled WGS sequence"/>
</dbReference>
<keyword evidence="7 10" id="KW-0067">ATP-binding</keyword>
<dbReference type="GO" id="GO:0019521">
    <property type="term" value="P:D-gluconate metabolic process"/>
    <property type="evidence" value="ECO:0007669"/>
    <property type="project" value="UniProtKB-KW"/>
</dbReference>
<dbReference type="EMBL" id="JAGSOH010000032">
    <property type="protein sequence ID" value="MBR7827297.1"/>
    <property type="molecule type" value="Genomic_DNA"/>
</dbReference>
<evidence type="ECO:0000313" key="11">
    <source>
        <dbReference type="EMBL" id="MBR7827297.1"/>
    </source>
</evidence>
<evidence type="ECO:0000256" key="3">
    <source>
        <dbReference type="ARBA" id="ARBA00012054"/>
    </source>
</evidence>
<evidence type="ECO:0000256" key="5">
    <source>
        <dbReference type="ARBA" id="ARBA00022741"/>
    </source>
</evidence>
<gene>
    <name evidence="11" type="ORF">KDK95_13350</name>
</gene>
<evidence type="ECO:0000256" key="1">
    <source>
        <dbReference type="ARBA" id="ARBA00004761"/>
    </source>
</evidence>
<reference evidence="11" key="1">
    <citation type="submission" date="2021-04" db="EMBL/GenBank/DDBJ databases">
        <title>Genome based classification of Actinospica acidithermotolerans sp. nov., an actinobacterium isolated from an Indonesian hot spring.</title>
        <authorList>
            <person name="Kusuma A.B."/>
            <person name="Putra K.E."/>
            <person name="Nafisah S."/>
            <person name="Loh J."/>
            <person name="Nouioui I."/>
            <person name="Goodfellow M."/>
        </authorList>
    </citation>
    <scope>NUCLEOTIDE SEQUENCE</scope>
    <source>
        <strain evidence="11">MGRD01-02</strain>
    </source>
</reference>
<keyword evidence="4 10" id="KW-0808">Transferase</keyword>
<proteinExistence type="inferred from homology"/>
<dbReference type="FunFam" id="3.40.50.300:FF:000522">
    <property type="entry name" value="Gluconokinase"/>
    <property type="match status" value="1"/>
</dbReference>
<keyword evidence="5 10" id="KW-0547">Nucleotide-binding</keyword>
<accession>A0A941E9Y8</accession>
<dbReference type="NCBIfam" id="TIGR01313">
    <property type="entry name" value="therm_gnt_kin"/>
    <property type="match status" value="1"/>
</dbReference>
<dbReference type="InterPro" id="IPR006001">
    <property type="entry name" value="Therm_gnt_kin"/>
</dbReference>
<dbReference type="GO" id="GO:0005737">
    <property type="term" value="C:cytoplasm"/>
    <property type="evidence" value="ECO:0007669"/>
    <property type="project" value="TreeGrafter"/>
</dbReference>
<comment type="similarity">
    <text evidence="2 10">Belongs to the gluconokinase GntK/GntV family.</text>
</comment>
<evidence type="ECO:0000256" key="7">
    <source>
        <dbReference type="ARBA" id="ARBA00022840"/>
    </source>
</evidence>
<dbReference type="GO" id="GO:0005524">
    <property type="term" value="F:ATP binding"/>
    <property type="evidence" value="ECO:0007669"/>
    <property type="project" value="UniProtKB-KW"/>
</dbReference>
<evidence type="ECO:0000256" key="4">
    <source>
        <dbReference type="ARBA" id="ARBA00022679"/>
    </source>
</evidence>
<dbReference type="PANTHER" id="PTHR43442">
    <property type="entry name" value="GLUCONOKINASE-RELATED"/>
    <property type="match status" value="1"/>
</dbReference>
<dbReference type="Gene3D" id="3.40.50.300">
    <property type="entry name" value="P-loop containing nucleotide triphosphate hydrolases"/>
    <property type="match status" value="1"/>
</dbReference>
<keyword evidence="12" id="KW-1185">Reference proteome</keyword>
<name>A0A941E9Y8_9ACTN</name>
<dbReference type="CDD" id="cd02021">
    <property type="entry name" value="GntK"/>
    <property type="match status" value="1"/>
</dbReference>
<evidence type="ECO:0000256" key="8">
    <source>
        <dbReference type="ARBA" id="ARBA00023064"/>
    </source>
</evidence>
<protein>
    <recommendedName>
        <fullName evidence="3 10">Gluconokinase</fullName>
        <ecNumber evidence="3 10">2.7.1.12</ecNumber>
    </recommendedName>
</protein>
<evidence type="ECO:0000256" key="9">
    <source>
        <dbReference type="ARBA" id="ARBA00048090"/>
    </source>
</evidence>
<dbReference type="PANTHER" id="PTHR43442:SF3">
    <property type="entry name" value="GLUCONOKINASE-RELATED"/>
    <property type="match status" value="1"/>
</dbReference>
<evidence type="ECO:0000256" key="10">
    <source>
        <dbReference type="RuleBase" id="RU363066"/>
    </source>
</evidence>
<evidence type="ECO:0000256" key="2">
    <source>
        <dbReference type="ARBA" id="ARBA00008420"/>
    </source>
</evidence>
<evidence type="ECO:0000313" key="12">
    <source>
        <dbReference type="Proteomes" id="UP000676325"/>
    </source>
</evidence>
<keyword evidence="8" id="KW-0311">Gluconate utilization</keyword>
<evidence type="ECO:0000256" key="6">
    <source>
        <dbReference type="ARBA" id="ARBA00022777"/>
    </source>
</evidence>
<comment type="catalytic activity">
    <reaction evidence="9 10">
        <text>D-gluconate + ATP = 6-phospho-D-gluconate + ADP + H(+)</text>
        <dbReference type="Rhea" id="RHEA:19433"/>
        <dbReference type="ChEBI" id="CHEBI:15378"/>
        <dbReference type="ChEBI" id="CHEBI:18391"/>
        <dbReference type="ChEBI" id="CHEBI:30616"/>
        <dbReference type="ChEBI" id="CHEBI:58759"/>
        <dbReference type="ChEBI" id="CHEBI:456216"/>
        <dbReference type="EC" id="2.7.1.12"/>
    </reaction>
</comment>
<dbReference type="GO" id="GO:0046316">
    <property type="term" value="F:gluconokinase activity"/>
    <property type="evidence" value="ECO:0007669"/>
    <property type="project" value="UniProtKB-EC"/>
</dbReference>
<dbReference type="AlphaFoldDB" id="A0A941E9Y8"/>
<comment type="pathway">
    <text evidence="1">Carbohydrate acid metabolism.</text>
</comment>